<keyword evidence="3 5" id="KW-1133">Transmembrane helix</keyword>
<feature type="signal peptide" evidence="6">
    <location>
        <begin position="1"/>
        <end position="16"/>
    </location>
</feature>
<dbReference type="GO" id="GO:0015179">
    <property type="term" value="F:L-amino acid transmembrane transporter activity"/>
    <property type="evidence" value="ECO:0007669"/>
    <property type="project" value="TreeGrafter"/>
</dbReference>
<name>A0A7S0DDL8_9EUKA</name>
<keyword evidence="2 5" id="KW-0812">Transmembrane</keyword>
<evidence type="ECO:0000256" key="1">
    <source>
        <dbReference type="ARBA" id="ARBA00004141"/>
    </source>
</evidence>
<feature type="transmembrane region" description="Helical" evidence="5">
    <location>
        <begin position="76"/>
        <end position="98"/>
    </location>
</feature>
<dbReference type="InterPro" id="IPR013057">
    <property type="entry name" value="AA_transpt_TM"/>
</dbReference>
<evidence type="ECO:0000256" key="3">
    <source>
        <dbReference type="ARBA" id="ARBA00022989"/>
    </source>
</evidence>
<comment type="subcellular location">
    <subcellularLocation>
        <location evidence="1">Membrane</location>
        <topology evidence="1">Multi-pass membrane protein</topology>
    </subcellularLocation>
</comment>
<evidence type="ECO:0000259" key="7">
    <source>
        <dbReference type="Pfam" id="PF01490"/>
    </source>
</evidence>
<evidence type="ECO:0000256" key="2">
    <source>
        <dbReference type="ARBA" id="ARBA00022692"/>
    </source>
</evidence>
<evidence type="ECO:0000313" key="8">
    <source>
        <dbReference type="EMBL" id="CAD8449917.1"/>
    </source>
</evidence>
<feature type="transmembrane region" description="Helical" evidence="5">
    <location>
        <begin position="219"/>
        <end position="241"/>
    </location>
</feature>
<dbReference type="AlphaFoldDB" id="A0A7S0DDL8"/>
<feature type="chain" id="PRO_5031510199" description="Amino acid transporter transmembrane domain-containing protein" evidence="6">
    <location>
        <begin position="17"/>
        <end position="251"/>
    </location>
</feature>
<protein>
    <recommendedName>
        <fullName evidence="7">Amino acid transporter transmembrane domain-containing protein</fullName>
    </recommendedName>
</protein>
<gene>
    <name evidence="8" type="ORF">LAMO00422_LOCUS10239</name>
</gene>
<sequence length="251" mass="27221">MFGIFVFMALVLGVAYKGVPELINQDFDPPYLLAGEGTTWGVLSALPMVMYSYCCHINVFSIYTELQRPSIRKMSNVVLLSCGVASVLYVVLAITGLSQFRNETKEDILSNLGHREPVMGGLQILMAINIGLGFPMNVYPSRFTIEMLFFPDAKPSLSRRYTITGVFVGLAVIIAVYLPKISTVFSILGASSAVLVSFTLPSGFYVYIRTGSVVSLNEISASLLFIASLIFGILATTASVVSSISPNVIEK</sequence>
<proteinExistence type="predicted"/>
<keyword evidence="6" id="KW-0732">Signal</keyword>
<feature type="transmembrane region" description="Helical" evidence="5">
    <location>
        <begin position="118"/>
        <end position="139"/>
    </location>
</feature>
<evidence type="ECO:0000256" key="5">
    <source>
        <dbReference type="SAM" id="Phobius"/>
    </source>
</evidence>
<feature type="transmembrane region" description="Helical" evidence="5">
    <location>
        <begin position="160"/>
        <end position="178"/>
    </location>
</feature>
<dbReference type="GO" id="GO:0016020">
    <property type="term" value="C:membrane"/>
    <property type="evidence" value="ECO:0007669"/>
    <property type="project" value="UniProtKB-SubCell"/>
</dbReference>
<accession>A0A7S0DDL8</accession>
<dbReference type="PANTHER" id="PTHR22950">
    <property type="entry name" value="AMINO ACID TRANSPORTER"/>
    <property type="match status" value="1"/>
</dbReference>
<feature type="domain" description="Amino acid transporter transmembrane" evidence="7">
    <location>
        <begin position="3"/>
        <end position="244"/>
    </location>
</feature>
<feature type="transmembrane region" description="Helical" evidence="5">
    <location>
        <begin position="41"/>
        <end position="64"/>
    </location>
</feature>
<reference evidence="8" key="1">
    <citation type="submission" date="2021-01" db="EMBL/GenBank/DDBJ databases">
        <authorList>
            <person name="Corre E."/>
            <person name="Pelletier E."/>
            <person name="Niang G."/>
            <person name="Scheremetjew M."/>
            <person name="Finn R."/>
            <person name="Kale V."/>
            <person name="Holt S."/>
            <person name="Cochrane G."/>
            <person name="Meng A."/>
            <person name="Brown T."/>
            <person name="Cohen L."/>
        </authorList>
    </citation>
    <scope>NUCLEOTIDE SEQUENCE</scope>
    <source>
        <strain evidence="8">CCMP2058</strain>
    </source>
</reference>
<dbReference type="EMBL" id="HBEM01014853">
    <property type="protein sequence ID" value="CAD8449917.1"/>
    <property type="molecule type" value="Transcribed_RNA"/>
</dbReference>
<organism evidence="8">
    <name type="scientific">Amorphochlora amoebiformis</name>
    <dbReference type="NCBI Taxonomy" id="1561963"/>
    <lineage>
        <taxon>Eukaryota</taxon>
        <taxon>Sar</taxon>
        <taxon>Rhizaria</taxon>
        <taxon>Cercozoa</taxon>
        <taxon>Chlorarachniophyceae</taxon>
        <taxon>Amorphochlora</taxon>
    </lineage>
</organism>
<evidence type="ECO:0000256" key="6">
    <source>
        <dbReference type="SAM" id="SignalP"/>
    </source>
</evidence>
<feature type="transmembrane region" description="Helical" evidence="5">
    <location>
        <begin position="184"/>
        <end position="207"/>
    </location>
</feature>
<dbReference type="Pfam" id="PF01490">
    <property type="entry name" value="Aa_trans"/>
    <property type="match status" value="1"/>
</dbReference>
<evidence type="ECO:0000256" key="4">
    <source>
        <dbReference type="ARBA" id="ARBA00023136"/>
    </source>
</evidence>
<keyword evidence="4 5" id="KW-0472">Membrane</keyword>